<dbReference type="RefSeq" id="WP_401233356.1">
    <property type="nucleotide sequence ID" value="NZ_JBIUVY010000027.1"/>
</dbReference>
<organism evidence="2 3">
    <name type="scientific">Pseudomonas iridis</name>
    <dbReference type="NCBI Taxonomy" id="2710587"/>
    <lineage>
        <taxon>Bacteria</taxon>
        <taxon>Pseudomonadati</taxon>
        <taxon>Pseudomonadota</taxon>
        <taxon>Gammaproteobacteria</taxon>
        <taxon>Pseudomonadales</taxon>
        <taxon>Pseudomonadaceae</taxon>
        <taxon>Pseudomonas</taxon>
    </lineage>
</organism>
<name>A0ABW8DQ72_9PSED</name>
<reference evidence="2 3" key="1">
    <citation type="submission" date="2024-10" db="EMBL/GenBank/DDBJ databases">
        <title>The Natural Products Discovery Center: Release of the First 8490 Sequenced Strains for Exploring Actinobacteria Biosynthetic Diversity.</title>
        <authorList>
            <person name="Kalkreuter E."/>
            <person name="Kautsar S.A."/>
            <person name="Yang D."/>
            <person name="Bader C.D."/>
            <person name="Teijaro C.N."/>
            <person name="Fluegel L."/>
            <person name="Davis C.M."/>
            <person name="Simpson J.R."/>
            <person name="Lauterbach L."/>
            <person name="Steele A.D."/>
            <person name="Gui C."/>
            <person name="Meng S."/>
            <person name="Li G."/>
            <person name="Viehrig K."/>
            <person name="Ye F."/>
            <person name="Su P."/>
            <person name="Kiefer A.F."/>
            <person name="Nichols A."/>
            <person name="Cepeda A.J."/>
            <person name="Yan W."/>
            <person name="Fan B."/>
            <person name="Jiang Y."/>
            <person name="Adhikari A."/>
            <person name="Zheng C.-J."/>
            <person name="Schuster L."/>
            <person name="Cowan T.M."/>
            <person name="Smanski M.J."/>
            <person name="Chevrette M.G."/>
            <person name="De Carvalho L.P.S."/>
            <person name="Shen B."/>
        </authorList>
    </citation>
    <scope>NUCLEOTIDE SEQUENCE [LARGE SCALE GENOMIC DNA]</scope>
    <source>
        <strain evidence="2 3">NPDC087689</strain>
    </source>
</reference>
<evidence type="ECO:0000313" key="2">
    <source>
        <dbReference type="EMBL" id="MFJ2287981.1"/>
    </source>
</evidence>
<dbReference type="Proteomes" id="UP001617296">
    <property type="component" value="Unassembled WGS sequence"/>
</dbReference>
<dbReference type="EMBL" id="JBIUVY010000027">
    <property type="protein sequence ID" value="MFJ2287981.1"/>
    <property type="molecule type" value="Genomic_DNA"/>
</dbReference>
<accession>A0ABW8DQ72</accession>
<keyword evidence="3" id="KW-1185">Reference proteome</keyword>
<evidence type="ECO:0000313" key="3">
    <source>
        <dbReference type="Proteomes" id="UP001617296"/>
    </source>
</evidence>
<proteinExistence type="predicted"/>
<comment type="caution">
    <text evidence="2">The sequence shown here is derived from an EMBL/GenBank/DDBJ whole genome shotgun (WGS) entry which is preliminary data.</text>
</comment>
<sequence>MTIETLTTLQVVEVQHPGMPNLERVAIYVHQFCNLVEYCLMLSMPTPDGGSIPIKDHMLWFGPGWVNPGDWIMVYTASGTTTINPANQLLAGASMQPRVINLHWGKDHTLFQNRALSPLLVRLNGVSGPPQAQPAYQGNKGGLGHPRIMQ</sequence>
<evidence type="ECO:0000256" key="1">
    <source>
        <dbReference type="SAM" id="MobiDB-lite"/>
    </source>
</evidence>
<gene>
    <name evidence="2" type="ORF">ACIOUF_16725</name>
</gene>
<protein>
    <submittedName>
        <fullName evidence="2">Uncharacterized protein</fullName>
    </submittedName>
</protein>
<feature type="region of interest" description="Disordered" evidence="1">
    <location>
        <begin position="130"/>
        <end position="150"/>
    </location>
</feature>